<reference evidence="1 2" key="1">
    <citation type="journal article" date="2024" name="G3 (Bethesda)">
        <title>Genome assembly of Hibiscus sabdariffa L. provides insights into metabolisms of medicinal natural products.</title>
        <authorList>
            <person name="Kim T."/>
        </authorList>
    </citation>
    <scope>NUCLEOTIDE SEQUENCE [LARGE SCALE GENOMIC DNA]</scope>
    <source>
        <strain evidence="1">TK-2024</strain>
        <tissue evidence="1">Old leaves</tissue>
    </source>
</reference>
<organism evidence="1 2">
    <name type="scientific">Hibiscus sabdariffa</name>
    <name type="common">roselle</name>
    <dbReference type="NCBI Taxonomy" id="183260"/>
    <lineage>
        <taxon>Eukaryota</taxon>
        <taxon>Viridiplantae</taxon>
        <taxon>Streptophyta</taxon>
        <taxon>Embryophyta</taxon>
        <taxon>Tracheophyta</taxon>
        <taxon>Spermatophyta</taxon>
        <taxon>Magnoliopsida</taxon>
        <taxon>eudicotyledons</taxon>
        <taxon>Gunneridae</taxon>
        <taxon>Pentapetalae</taxon>
        <taxon>rosids</taxon>
        <taxon>malvids</taxon>
        <taxon>Malvales</taxon>
        <taxon>Malvaceae</taxon>
        <taxon>Malvoideae</taxon>
        <taxon>Hibiscus</taxon>
    </lineage>
</organism>
<protein>
    <submittedName>
        <fullName evidence="1">Uncharacterized protein</fullName>
    </submittedName>
</protein>
<dbReference type="Proteomes" id="UP001472677">
    <property type="component" value="Unassembled WGS sequence"/>
</dbReference>
<dbReference type="EMBL" id="JBBPBM010000308">
    <property type="protein sequence ID" value="KAK8497446.1"/>
    <property type="molecule type" value="Genomic_DNA"/>
</dbReference>
<evidence type="ECO:0000313" key="1">
    <source>
        <dbReference type="EMBL" id="KAK8497446.1"/>
    </source>
</evidence>
<gene>
    <name evidence="1" type="ORF">V6N12_016970</name>
</gene>
<sequence length="97" mass="10235">MVSPTASPKATSSADPLFTVDDFSAFPGTAVTQLNAVSMQNSSVFSEEQLATLHKMFSNLGGYSNTNAVISENESTQNESLPTAFLATEAAKGWILD</sequence>
<evidence type="ECO:0000313" key="2">
    <source>
        <dbReference type="Proteomes" id="UP001472677"/>
    </source>
</evidence>
<proteinExistence type="predicted"/>
<accession>A0ABR2ATN5</accession>
<keyword evidence="2" id="KW-1185">Reference proteome</keyword>
<comment type="caution">
    <text evidence="1">The sequence shown here is derived from an EMBL/GenBank/DDBJ whole genome shotgun (WGS) entry which is preliminary data.</text>
</comment>
<name>A0ABR2ATN5_9ROSI</name>